<evidence type="ECO:0000313" key="3">
    <source>
        <dbReference type="Proteomes" id="UP001054945"/>
    </source>
</evidence>
<comment type="caution">
    <text evidence="2">The sequence shown here is derived from an EMBL/GenBank/DDBJ whole genome shotgun (WGS) entry which is preliminary data.</text>
</comment>
<gene>
    <name evidence="2" type="ORF">CEXT_346521</name>
</gene>
<evidence type="ECO:0000313" key="2">
    <source>
        <dbReference type="EMBL" id="GIY85169.1"/>
    </source>
</evidence>
<organism evidence="2 3">
    <name type="scientific">Caerostris extrusa</name>
    <name type="common">Bark spider</name>
    <name type="synonym">Caerostris bankana</name>
    <dbReference type="NCBI Taxonomy" id="172846"/>
    <lineage>
        <taxon>Eukaryota</taxon>
        <taxon>Metazoa</taxon>
        <taxon>Ecdysozoa</taxon>
        <taxon>Arthropoda</taxon>
        <taxon>Chelicerata</taxon>
        <taxon>Arachnida</taxon>
        <taxon>Araneae</taxon>
        <taxon>Araneomorphae</taxon>
        <taxon>Entelegynae</taxon>
        <taxon>Araneoidea</taxon>
        <taxon>Araneidae</taxon>
        <taxon>Caerostris</taxon>
    </lineage>
</organism>
<evidence type="ECO:0000256" key="1">
    <source>
        <dbReference type="SAM" id="MobiDB-lite"/>
    </source>
</evidence>
<protein>
    <submittedName>
        <fullName evidence="2">Uncharacterized protein</fullName>
    </submittedName>
</protein>
<proteinExistence type="predicted"/>
<dbReference type="EMBL" id="BPLR01016621">
    <property type="protein sequence ID" value="GIY85169.1"/>
    <property type="molecule type" value="Genomic_DNA"/>
</dbReference>
<dbReference type="AlphaFoldDB" id="A0AAV4WTL7"/>
<feature type="region of interest" description="Disordered" evidence="1">
    <location>
        <begin position="46"/>
        <end position="105"/>
    </location>
</feature>
<keyword evidence="3" id="KW-1185">Reference proteome</keyword>
<feature type="compositionally biased region" description="Basic residues" evidence="1">
    <location>
        <begin position="79"/>
        <end position="97"/>
    </location>
</feature>
<name>A0AAV4WTL7_CAEEX</name>
<accession>A0AAV4WTL7</accession>
<sequence>MLRKKKMFHKVKENAHKHLHNKYVQTDKKLTQRLHLWHPLILRPFSSRGANRADPQEGIPTEVPFESRINNSTAVCRSARTKNKRREPRRSSKRGKRRFDSCRSL</sequence>
<reference evidence="2 3" key="1">
    <citation type="submission" date="2021-06" db="EMBL/GenBank/DDBJ databases">
        <title>Caerostris extrusa draft genome.</title>
        <authorList>
            <person name="Kono N."/>
            <person name="Arakawa K."/>
        </authorList>
    </citation>
    <scope>NUCLEOTIDE SEQUENCE [LARGE SCALE GENOMIC DNA]</scope>
</reference>
<dbReference type="Proteomes" id="UP001054945">
    <property type="component" value="Unassembled WGS sequence"/>
</dbReference>